<evidence type="ECO:0000259" key="1">
    <source>
        <dbReference type="Pfam" id="PF00501"/>
    </source>
</evidence>
<evidence type="ECO:0000313" key="3">
    <source>
        <dbReference type="Proteomes" id="UP001204746"/>
    </source>
</evidence>
<comment type="caution">
    <text evidence="2">The sequence shown here is derived from an EMBL/GenBank/DDBJ whole genome shotgun (WGS) entry which is preliminary data.</text>
</comment>
<reference evidence="2 3" key="1">
    <citation type="submission" date="2022-07" db="EMBL/GenBank/DDBJ databases">
        <authorList>
            <person name="Phongsopitanun W."/>
            <person name="Tanasupawat S."/>
        </authorList>
    </citation>
    <scope>NUCLEOTIDE SEQUENCE [LARGE SCALE GENOMIC DNA]</scope>
    <source>
        <strain evidence="2 3">RCU-064</strain>
    </source>
</reference>
<name>A0ABT1VDK7_9ACTN</name>
<organism evidence="2 3">
    <name type="scientific">Streptomyces rugosispiralis</name>
    <dbReference type="NCBI Taxonomy" id="2967341"/>
    <lineage>
        <taxon>Bacteria</taxon>
        <taxon>Bacillati</taxon>
        <taxon>Actinomycetota</taxon>
        <taxon>Actinomycetes</taxon>
        <taxon>Kitasatosporales</taxon>
        <taxon>Streptomycetaceae</taxon>
        <taxon>Streptomyces</taxon>
    </lineage>
</organism>
<accession>A0ABT1VDK7</accession>
<keyword evidence="3" id="KW-1185">Reference proteome</keyword>
<feature type="domain" description="AMP-dependent synthetase/ligase" evidence="1">
    <location>
        <begin position="31"/>
        <end position="77"/>
    </location>
</feature>
<sequence>MPGTITGTTWEELRTEGARHPGAVSDRLVELVAATTLDDPAVLFCTSGSTGAPKGGTHSHRTLQHSVQTVVGLYPELDSREHDIVG</sequence>
<dbReference type="EMBL" id="JANIAA010000096">
    <property type="protein sequence ID" value="MCQ8195499.1"/>
    <property type="molecule type" value="Genomic_DNA"/>
</dbReference>
<dbReference type="Pfam" id="PF00501">
    <property type="entry name" value="AMP-binding"/>
    <property type="match status" value="1"/>
</dbReference>
<dbReference type="PROSITE" id="PS00455">
    <property type="entry name" value="AMP_BINDING"/>
    <property type="match status" value="1"/>
</dbReference>
<dbReference type="RefSeq" id="WP_256656222.1">
    <property type="nucleotide sequence ID" value="NZ_JANIAA010000096.1"/>
</dbReference>
<evidence type="ECO:0000313" key="2">
    <source>
        <dbReference type="EMBL" id="MCQ8195499.1"/>
    </source>
</evidence>
<dbReference type="SUPFAM" id="SSF56801">
    <property type="entry name" value="Acetyl-CoA synthetase-like"/>
    <property type="match status" value="1"/>
</dbReference>
<dbReference type="Gene3D" id="3.40.50.980">
    <property type="match status" value="1"/>
</dbReference>
<proteinExistence type="predicted"/>
<gene>
    <name evidence="2" type="ORF">NP777_46275</name>
</gene>
<dbReference type="Proteomes" id="UP001204746">
    <property type="component" value="Unassembled WGS sequence"/>
</dbReference>
<dbReference type="InterPro" id="IPR020845">
    <property type="entry name" value="AMP-binding_CS"/>
</dbReference>
<dbReference type="InterPro" id="IPR000873">
    <property type="entry name" value="AMP-dep_synth/lig_dom"/>
</dbReference>
<protein>
    <submittedName>
        <fullName evidence="2">AMP-binding protein</fullName>
    </submittedName>
</protein>